<reference evidence="6 7" key="1">
    <citation type="submission" date="2016-08" db="EMBL/GenBank/DDBJ databases">
        <title>A novel genetic cassette of butanologenic Thermoanaerobacterium thermosaccharolyticum that directly convert cellulose to butanol.</title>
        <authorList>
            <person name="Li T."/>
            <person name="He J."/>
        </authorList>
    </citation>
    <scope>NUCLEOTIDE SEQUENCE [LARGE SCALE GENOMIC DNA]</scope>
    <source>
        <strain evidence="6 7">TG57</strain>
    </source>
</reference>
<dbReference type="EMBL" id="CP016893">
    <property type="protein sequence ID" value="AST58642.1"/>
    <property type="molecule type" value="Genomic_DNA"/>
</dbReference>
<feature type="domain" description="FAD/NAD(P)-binding" evidence="4">
    <location>
        <begin position="2"/>
        <end position="291"/>
    </location>
</feature>
<dbReference type="InterPro" id="IPR041575">
    <property type="entry name" value="Rubredoxin_C"/>
</dbReference>
<dbReference type="InterPro" id="IPR023753">
    <property type="entry name" value="FAD/NAD-binding_dom"/>
</dbReference>
<name>A0A223I1P8_THETR</name>
<dbReference type="GO" id="GO:0016491">
    <property type="term" value="F:oxidoreductase activity"/>
    <property type="evidence" value="ECO:0007669"/>
    <property type="project" value="InterPro"/>
</dbReference>
<keyword evidence="2" id="KW-0285">Flavoprotein</keyword>
<feature type="domain" description="NADH-rubredoxin oxidoreductase C-terminal" evidence="5">
    <location>
        <begin position="310"/>
        <end position="373"/>
    </location>
</feature>
<accession>A0A223I1P8</accession>
<dbReference type="AlphaFoldDB" id="A0A223I1P8"/>
<dbReference type="Gene3D" id="3.50.50.60">
    <property type="entry name" value="FAD/NAD(P)-binding domain"/>
    <property type="match status" value="2"/>
</dbReference>
<evidence type="ECO:0000256" key="2">
    <source>
        <dbReference type="ARBA" id="ARBA00022630"/>
    </source>
</evidence>
<evidence type="ECO:0000259" key="5">
    <source>
        <dbReference type="Pfam" id="PF18267"/>
    </source>
</evidence>
<protein>
    <submittedName>
        <fullName evidence="6">FAD-dependent pyridine nucleotide-disulfide oxidoreductase</fullName>
    </submittedName>
</protein>
<dbReference type="Pfam" id="PF18267">
    <property type="entry name" value="Rubredoxin_C"/>
    <property type="match status" value="1"/>
</dbReference>
<organism evidence="6 7">
    <name type="scientific">Thermoanaerobacterium thermosaccharolyticum</name>
    <name type="common">Clostridium thermosaccharolyticum</name>
    <dbReference type="NCBI Taxonomy" id="1517"/>
    <lineage>
        <taxon>Bacteria</taxon>
        <taxon>Bacillati</taxon>
        <taxon>Bacillota</taxon>
        <taxon>Clostridia</taxon>
        <taxon>Thermoanaerobacterales</taxon>
        <taxon>Thermoanaerobacteraceae</taxon>
        <taxon>Thermoanaerobacterium</taxon>
    </lineage>
</organism>
<comment type="cofactor">
    <cofactor evidence="1">
        <name>FAD</name>
        <dbReference type="ChEBI" id="CHEBI:57692"/>
    </cofactor>
</comment>
<keyword evidence="3" id="KW-0274">FAD</keyword>
<evidence type="ECO:0000313" key="7">
    <source>
        <dbReference type="Proteomes" id="UP000214975"/>
    </source>
</evidence>
<gene>
    <name evidence="6" type="ORF">Thert_02824</name>
</gene>
<dbReference type="PANTHER" id="PTHR43429:SF3">
    <property type="entry name" value="NITRITE REDUCTASE [NAD(P)H]"/>
    <property type="match status" value="1"/>
</dbReference>
<dbReference type="InterPro" id="IPR050260">
    <property type="entry name" value="FAD-bd_OxRdtase"/>
</dbReference>
<evidence type="ECO:0000256" key="1">
    <source>
        <dbReference type="ARBA" id="ARBA00001974"/>
    </source>
</evidence>
<dbReference type="Gene3D" id="3.30.390.30">
    <property type="match status" value="1"/>
</dbReference>
<evidence type="ECO:0000313" key="6">
    <source>
        <dbReference type="EMBL" id="AST58642.1"/>
    </source>
</evidence>
<dbReference type="SUPFAM" id="SSF51905">
    <property type="entry name" value="FAD/NAD(P)-binding domain"/>
    <property type="match status" value="2"/>
</dbReference>
<proteinExistence type="predicted"/>
<dbReference type="PRINTS" id="PR00368">
    <property type="entry name" value="FADPNR"/>
</dbReference>
<dbReference type="PRINTS" id="PR00411">
    <property type="entry name" value="PNDRDTASEI"/>
</dbReference>
<sequence>MNFVIIGNGIAALSAAESIRKNDKESKITMISNEPYNTYFRIKLSHLLGHEYELEKLYVKPEPWYKSSNIDIMLKCSVNSVDIVKKTVHLNSGDDIKYDKLIIASGSHSFVPPVRGCDKKGVYAIRSLDDVNNLNQYIKGKKRGIVVGGGLLGLEAAWSLRQAGYEMNVIEFFPRLLPKQSDEEGSKIIENIIESNGIKLMLGTEVEEITGDAVDGVILKDGRKVHADFVIFSAGIRPNVDVVKGSGIKINKGILVDEFMRTNVDDVFAAGDVAEYNGKIYGLWTVAMAQGKNAGLNAVGMKTQYKEVPPSSTLKITGVDVFSSGDISGEKSTSYSHKEENVYYKLFIKDNKLVGAILIGDISSSTKVKRAIDFEYDLREIIDSSKDAKSILEKL</sequence>
<dbReference type="PANTHER" id="PTHR43429">
    <property type="entry name" value="PYRIDINE NUCLEOTIDE-DISULFIDE OXIDOREDUCTASE DOMAIN-CONTAINING"/>
    <property type="match status" value="1"/>
</dbReference>
<dbReference type="InterPro" id="IPR016156">
    <property type="entry name" value="FAD/NAD-linked_Rdtase_dimer_sf"/>
</dbReference>
<dbReference type="Proteomes" id="UP000214975">
    <property type="component" value="Chromosome"/>
</dbReference>
<dbReference type="Pfam" id="PF07992">
    <property type="entry name" value="Pyr_redox_2"/>
    <property type="match status" value="1"/>
</dbReference>
<dbReference type="InterPro" id="IPR036188">
    <property type="entry name" value="FAD/NAD-bd_sf"/>
</dbReference>
<evidence type="ECO:0000259" key="4">
    <source>
        <dbReference type="Pfam" id="PF07992"/>
    </source>
</evidence>
<evidence type="ECO:0000256" key="3">
    <source>
        <dbReference type="ARBA" id="ARBA00022827"/>
    </source>
</evidence>